<dbReference type="Pfam" id="PF05834">
    <property type="entry name" value="Lycopene_cycl"/>
    <property type="match status" value="1"/>
</dbReference>
<dbReference type="RefSeq" id="WP_150413936.1">
    <property type="nucleotide sequence ID" value="NZ_VYQF01000001.1"/>
</dbReference>
<dbReference type="AlphaFoldDB" id="A0A5J5IP60"/>
<sequence length="389" mass="45758">MDSKRYDYIFLGAGCASISILMRMIHSKKFFEKKILIIDKEPKTKNDRTWCFWEEEPGFFEDIVYRKWKQVFFKTTGADSIPLEMGNYQYKMIQGIDFYKKCFSELTHQKNIDIVYGDISFGQTNELITIKINDEPLVYNKNTIIFNSLYIPSEKQKNKFYLLQHFKGWIIESKENVFDPAQATLMDFRVRQNHGTTFVYVLPLSSTKALLEYTLFSENILPDKEYDNELQKYLEEFLNLHDYTVVEEEFGVIPMTNKNFPYYKDGMYFIGTAGGQTKASTGYTFRFIQKQAEEIVGELIVKGNLSKKKKLKRRFYFYDSTLLHILSKKLLAGKLIFSILFKKNKAADIFKFLDNETTLNEELKLLNSLPKKVFIKAGFSEFIKMIVKN</sequence>
<protein>
    <submittedName>
        <fullName evidence="2">Lycopene cyclase</fullName>
    </submittedName>
</protein>
<organism evidence="2 3">
    <name type="scientific">Ginsengibacter hankyongi</name>
    <dbReference type="NCBI Taxonomy" id="2607284"/>
    <lineage>
        <taxon>Bacteria</taxon>
        <taxon>Pseudomonadati</taxon>
        <taxon>Bacteroidota</taxon>
        <taxon>Chitinophagia</taxon>
        <taxon>Chitinophagales</taxon>
        <taxon>Chitinophagaceae</taxon>
        <taxon>Ginsengibacter</taxon>
    </lineage>
</organism>
<name>A0A5J5IP60_9BACT</name>
<proteinExistence type="predicted"/>
<evidence type="ECO:0000313" key="3">
    <source>
        <dbReference type="Proteomes" id="UP000326903"/>
    </source>
</evidence>
<keyword evidence="3" id="KW-1185">Reference proteome</keyword>
<accession>A0A5J5IP60</accession>
<feature type="transmembrane region" description="Helical" evidence="1">
    <location>
        <begin position="6"/>
        <end position="25"/>
    </location>
</feature>
<gene>
    <name evidence="2" type="ORF">FW778_07260</name>
</gene>
<evidence type="ECO:0000256" key="1">
    <source>
        <dbReference type="SAM" id="Phobius"/>
    </source>
</evidence>
<evidence type="ECO:0000313" key="2">
    <source>
        <dbReference type="EMBL" id="KAA9041807.1"/>
    </source>
</evidence>
<dbReference type="EMBL" id="VYQF01000001">
    <property type="protein sequence ID" value="KAA9041807.1"/>
    <property type="molecule type" value="Genomic_DNA"/>
</dbReference>
<keyword evidence="1" id="KW-1133">Transmembrane helix</keyword>
<reference evidence="2 3" key="1">
    <citation type="submission" date="2019-09" db="EMBL/GenBank/DDBJ databases">
        <title>Draft genome sequence of Ginsengibacter sp. BR5-29.</title>
        <authorList>
            <person name="Im W.-T."/>
        </authorList>
    </citation>
    <scope>NUCLEOTIDE SEQUENCE [LARGE SCALE GENOMIC DNA]</scope>
    <source>
        <strain evidence="2 3">BR5-29</strain>
    </source>
</reference>
<dbReference type="Proteomes" id="UP000326903">
    <property type="component" value="Unassembled WGS sequence"/>
</dbReference>
<keyword evidence="1" id="KW-0812">Transmembrane</keyword>
<comment type="caution">
    <text evidence="2">The sequence shown here is derived from an EMBL/GenBank/DDBJ whole genome shotgun (WGS) entry which is preliminary data.</text>
</comment>
<keyword evidence="1" id="KW-0472">Membrane</keyword>